<gene>
    <name evidence="2" type="ORF">D3218_12255</name>
</gene>
<dbReference type="PANTHER" id="PTHR30441">
    <property type="entry name" value="DUF748 DOMAIN-CONTAINING PROTEIN"/>
    <property type="match status" value="1"/>
</dbReference>
<dbReference type="RefSeq" id="WP_119540378.1">
    <property type="nucleotide sequence ID" value="NZ_QYRN01000006.1"/>
</dbReference>
<name>A0A3A1WL28_9HYPH</name>
<dbReference type="GO" id="GO:0090313">
    <property type="term" value="P:regulation of protein targeting to membrane"/>
    <property type="evidence" value="ECO:0007669"/>
    <property type="project" value="TreeGrafter"/>
</dbReference>
<organism evidence="2 3">
    <name type="scientific">Aureimonas flava</name>
    <dbReference type="NCBI Taxonomy" id="2320271"/>
    <lineage>
        <taxon>Bacteria</taxon>
        <taxon>Pseudomonadati</taxon>
        <taxon>Pseudomonadota</taxon>
        <taxon>Alphaproteobacteria</taxon>
        <taxon>Hyphomicrobiales</taxon>
        <taxon>Aurantimonadaceae</taxon>
        <taxon>Aureimonas</taxon>
    </lineage>
</organism>
<dbReference type="EMBL" id="QYRN01000006">
    <property type="protein sequence ID" value="RIY00067.1"/>
    <property type="molecule type" value="Genomic_DNA"/>
</dbReference>
<dbReference type="OrthoDB" id="225437at2"/>
<dbReference type="AlphaFoldDB" id="A0A3A1WL28"/>
<proteinExistence type="predicted"/>
<protein>
    <submittedName>
        <fullName evidence="2">Uncharacterized protein</fullName>
    </submittedName>
</protein>
<reference evidence="3" key="1">
    <citation type="submission" date="2018-09" db="EMBL/GenBank/DDBJ databases">
        <authorList>
            <person name="Tuo L."/>
        </authorList>
    </citation>
    <scope>NUCLEOTIDE SEQUENCE [LARGE SCALE GENOMIC DNA]</scope>
    <source>
        <strain evidence="3">M2BS4Y-1</strain>
    </source>
</reference>
<accession>A0A3A1WL28</accession>
<sequence>MALVGAGGLAAAFSTFPLTLPAAQAEIEARLGRLVGAPVSVVGSAEFALLPRPSVILSDVRALTVSDGAAMQLDIDRLEADFNLLDALTGKAEIRRVTLVRPELGPAEPPVASASPAAGPAPATAPAPPPSGPSEDGRATLRALLARFEGLGELRLRDGLVRLPGMAGAVSSADLDFRWAGAGSPASLSGSFVWNGQPAKVQGQIDRPVPFFRGEASPLRVVMSGPSGEIGFSGEGTGADPLRLSGVLKLSTPSLSRAARWLGEPSVPDLGALALETRIELSGERLNLGAVQLDLGGNTARGAMEADLSGAKGRRSLSGTLAFAHLDLGRAFQAVAPVPRNVLDLQRPVRFELGRDLDIDLRLSAERAQIGPVAAAELAAAIKVAGGSATLDIGDMAALGGRGGLRLRFAAVDGHPALDASLRLSAVNMAELDALSGVPLPVSMGSADLDVTLAGPASSWGELLAGGRSTLSLRVADGRLRGFPAELMRTAGRHEIEATKAAPAQSFRTLTASMQGSGTRVRLDALAMTTNEGTSEARGVIDAHTRRLILSGTSQSRIVEASGSGSAFTSSQPIPFTIRGEWPRPVMTVDAPEAPI</sequence>
<evidence type="ECO:0000256" key="1">
    <source>
        <dbReference type="SAM" id="MobiDB-lite"/>
    </source>
</evidence>
<comment type="caution">
    <text evidence="2">The sequence shown here is derived from an EMBL/GenBank/DDBJ whole genome shotgun (WGS) entry which is preliminary data.</text>
</comment>
<evidence type="ECO:0000313" key="3">
    <source>
        <dbReference type="Proteomes" id="UP000265750"/>
    </source>
</evidence>
<feature type="region of interest" description="Disordered" evidence="1">
    <location>
        <begin position="106"/>
        <end position="137"/>
    </location>
</feature>
<dbReference type="Proteomes" id="UP000265750">
    <property type="component" value="Unassembled WGS sequence"/>
</dbReference>
<dbReference type="InterPro" id="IPR052894">
    <property type="entry name" value="AsmA-related"/>
</dbReference>
<keyword evidence="3" id="KW-1185">Reference proteome</keyword>
<feature type="compositionally biased region" description="Pro residues" evidence="1">
    <location>
        <begin position="123"/>
        <end position="132"/>
    </location>
</feature>
<dbReference type="PANTHER" id="PTHR30441:SF4">
    <property type="entry name" value="PROTEIN ASMA"/>
    <property type="match status" value="1"/>
</dbReference>
<dbReference type="GO" id="GO:0005886">
    <property type="term" value="C:plasma membrane"/>
    <property type="evidence" value="ECO:0007669"/>
    <property type="project" value="TreeGrafter"/>
</dbReference>
<evidence type="ECO:0000313" key="2">
    <source>
        <dbReference type="EMBL" id="RIY00067.1"/>
    </source>
</evidence>
<feature type="compositionally biased region" description="Low complexity" evidence="1">
    <location>
        <begin position="110"/>
        <end position="122"/>
    </location>
</feature>